<feature type="compositionally biased region" description="Low complexity" evidence="1">
    <location>
        <begin position="95"/>
        <end position="116"/>
    </location>
</feature>
<keyword evidence="2" id="KW-0732">Signal</keyword>
<dbReference type="AlphaFoldDB" id="A0A090MG90"/>
<comment type="caution">
    <text evidence="3">The sequence shown here is derived from an EMBL/GenBank/DDBJ whole genome shotgun (WGS) entry which is preliminary data.</text>
</comment>
<sequence>MKYLLFIFFTASTLVNATPRFLAPRQEGCPPGFKVCGINCIPNSYSCCRDSGGGGCPPGSRCGVGSNGVGGCCPVGEICTGEAPLPSGLEESEFTAAADPTTTIDEPTIDEPTTTINDSPPNKTTEPGTSGNNPPVDTKEDKEPDNDNAGASNRLDSTVSYLLVGAMALLI</sequence>
<reference evidence="3" key="1">
    <citation type="submission" date="2013-05" db="EMBL/GenBank/DDBJ databases">
        <title>Draft genome sequences of six wheat associated Fusarium spp. isolates.</title>
        <authorList>
            <person name="Moolhuijzen P.M."/>
            <person name="Manners J.M."/>
            <person name="Wilcox S."/>
            <person name="Bellgard M.I."/>
            <person name="Gardiner D.M."/>
        </authorList>
    </citation>
    <scope>NUCLEOTIDE SEQUENCE</scope>
    <source>
        <strain evidence="3">CS3069</strain>
    </source>
</reference>
<gene>
    <name evidence="3" type="ORF">BN850_0069180</name>
</gene>
<proteinExistence type="predicted"/>
<evidence type="ECO:0000313" key="3">
    <source>
        <dbReference type="EMBL" id="CEG04675.1"/>
    </source>
</evidence>
<name>A0A090MG90_9HYPO</name>
<accession>A0A090MG90</accession>
<dbReference type="EMBL" id="CBMI010001819">
    <property type="protein sequence ID" value="CEG04675.1"/>
    <property type="molecule type" value="Genomic_DNA"/>
</dbReference>
<feature type="chain" id="PRO_5001860030" evidence="2">
    <location>
        <begin position="18"/>
        <end position="171"/>
    </location>
</feature>
<feature type="region of interest" description="Disordered" evidence="1">
    <location>
        <begin position="84"/>
        <end position="154"/>
    </location>
</feature>
<protein>
    <submittedName>
        <fullName evidence="3">WGS project CBMI000000000 data, contig CS3069_c001821</fullName>
    </submittedName>
</protein>
<evidence type="ECO:0000256" key="1">
    <source>
        <dbReference type="SAM" id="MobiDB-lite"/>
    </source>
</evidence>
<evidence type="ECO:0000256" key="2">
    <source>
        <dbReference type="SAM" id="SignalP"/>
    </source>
</evidence>
<feature type="signal peptide" evidence="2">
    <location>
        <begin position="1"/>
        <end position="17"/>
    </location>
</feature>
<organism evidence="3">
    <name type="scientific">Fusarium clavum</name>
    <dbReference type="NCBI Taxonomy" id="2594811"/>
    <lineage>
        <taxon>Eukaryota</taxon>
        <taxon>Fungi</taxon>
        <taxon>Dikarya</taxon>
        <taxon>Ascomycota</taxon>
        <taxon>Pezizomycotina</taxon>
        <taxon>Sordariomycetes</taxon>
        <taxon>Hypocreomycetidae</taxon>
        <taxon>Hypocreales</taxon>
        <taxon>Nectriaceae</taxon>
        <taxon>Fusarium</taxon>
        <taxon>Fusarium incarnatum-equiseti species complex</taxon>
    </lineage>
</organism>
<feature type="compositionally biased region" description="Polar residues" evidence="1">
    <location>
        <begin position="117"/>
        <end position="135"/>
    </location>
</feature>